<evidence type="ECO:0000256" key="6">
    <source>
        <dbReference type="ARBA" id="ARBA00023136"/>
    </source>
</evidence>
<keyword evidence="3" id="KW-1003">Cell membrane</keyword>
<dbReference type="GO" id="GO:0005886">
    <property type="term" value="C:plasma membrane"/>
    <property type="evidence" value="ECO:0007669"/>
    <property type="project" value="UniProtKB-SubCell"/>
</dbReference>
<dbReference type="AlphaFoldDB" id="A0A1N7KSQ1"/>
<gene>
    <name evidence="8" type="ORF">SAMN05421788_101398</name>
</gene>
<keyword evidence="4 7" id="KW-0812">Transmembrane</keyword>
<dbReference type="GO" id="GO:0015031">
    <property type="term" value="P:protein transport"/>
    <property type="evidence" value="ECO:0007669"/>
    <property type="project" value="UniProtKB-KW"/>
</dbReference>
<evidence type="ECO:0000256" key="4">
    <source>
        <dbReference type="ARBA" id="ARBA00022692"/>
    </source>
</evidence>
<evidence type="ECO:0000313" key="9">
    <source>
        <dbReference type="Proteomes" id="UP000186917"/>
    </source>
</evidence>
<keyword evidence="9" id="KW-1185">Reference proteome</keyword>
<keyword evidence="7" id="KW-0813">Transport</keyword>
<protein>
    <submittedName>
        <fullName evidence="8">Outer membrane transport energization protein ExbD</fullName>
    </submittedName>
</protein>
<proteinExistence type="inferred from homology"/>
<evidence type="ECO:0000256" key="5">
    <source>
        <dbReference type="ARBA" id="ARBA00022989"/>
    </source>
</evidence>
<comment type="similarity">
    <text evidence="2 7">Belongs to the ExbD/TolR family.</text>
</comment>
<name>A0A1N7KSQ1_9BACT</name>
<dbReference type="OrthoDB" id="9793581at2"/>
<dbReference type="Proteomes" id="UP000186917">
    <property type="component" value="Unassembled WGS sequence"/>
</dbReference>
<dbReference type="Pfam" id="PF02472">
    <property type="entry name" value="ExbD"/>
    <property type="match status" value="1"/>
</dbReference>
<dbReference type="PANTHER" id="PTHR30558:SF3">
    <property type="entry name" value="BIOPOLYMER TRANSPORT PROTEIN EXBD-RELATED"/>
    <property type="match status" value="1"/>
</dbReference>
<sequence length="220" mass="24176">MARPKIPRKSTTIDMTAMCDVAFLLLSFFILTTKFKPSEAVTVTTPSSVASKVAPDKDVVLISITKDGKAFLAMDDADKREQVLNTLNVTNSLKWTDAELKSIAKLDFFGVPLEQLKQQAVLDKKAQNDKSLPGIPVQDTTNNQMNQWVKAVASVYAGTTLNLLVKGDNESQFPAFKNVMAAFKKNELFKFQMVTSPENVPEGSALWISNKRGGADKAEE</sequence>
<keyword evidence="5" id="KW-1133">Transmembrane helix</keyword>
<dbReference type="RefSeq" id="WP_076375147.1">
    <property type="nucleotide sequence ID" value="NZ_AP017422.1"/>
</dbReference>
<evidence type="ECO:0000256" key="3">
    <source>
        <dbReference type="ARBA" id="ARBA00022475"/>
    </source>
</evidence>
<reference evidence="9" key="1">
    <citation type="submission" date="2017-01" db="EMBL/GenBank/DDBJ databases">
        <authorList>
            <person name="Varghese N."/>
            <person name="Submissions S."/>
        </authorList>
    </citation>
    <scope>NUCLEOTIDE SEQUENCE [LARGE SCALE GENOMIC DNA]</scope>
    <source>
        <strain evidence="9">DSM 21054</strain>
    </source>
</reference>
<dbReference type="STRING" id="477680.SAMN05421788_101398"/>
<organism evidence="8 9">
    <name type="scientific">Filimonas lacunae</name>
    <dbReference type="NCBI Taxonomy" id="477680"/>
    <lineage>
        <taxon>Bacteria</taxon>
        <taxon>Pseudomonadati</taxon>
        <taxon>Bacteroidota</taxon>
        <taxon>Chitinophagia</taxon>
        <taxon>Chitinophagales</taxon>
        <taxon>Chitinophagaceae</taxon>
        <taxon>Filimonas</taxon>
    </lineage>
</organism>
<evidence type="ECO:0000256" key="1">
    <source>
        <dbReference type="ARBA" id="ARBA00004162"/>
    </source>
</evidence>
<evidence type="ECO:0000256" key="2">
    <source>
        <dbReference type="ARBA" id="ARBA00005811"/>
    </source>
</evidence>
<dbReference type="GO" id="GO:0022857">
    <property type="term" value="F:transmembrane transporter activity"/>
    <property type="evidence" value="ECO:0007669"/>
    <property type="project" value="InterPro"/>
</dbReference>
<comment type="subcellular location">
    <subcellularLocation>
        <location evidence="1">Cell membrane</location>
        <topology evidence="1">Single-pass membrane protein</topology>
    </subcellularLocation>
    <subcellularLocation>
        <location evidence="7">Cell membrane</location>
        <topology evidence="7">Single-pass type II membrane protein</topology>
    </subcellularLocation>
</comment>
<keyword evidence="7" id="KW-0653">Protein transport</keyword>
<dbReference type="PANTHER" id="PTHR30558">
    <property type="entry name" value="EXBD MEMBRANE COMPONENT OF PMF-DRIVEN MACROMOLECULE IMPORT SYSTEM"/>
    <property type="match status" value="1"/>
</dbReference>
<evidence type="ECO:0000313" key="8">
    <source>
        <dbReference type="EMBL" id="SIS64577.1"/>
    </source>
</evidence>
<dbReference type="EMBL" id="FTOR01000001">
    <property type="protein sequence ID" value="SIS64577.1"/>
    <property type="molecule type" value="Genomic_DNA"/>
</dbReference>
<dbReference type="InterPro" id="IPR003400">
    <property type="entry name" value="ExbD"/>
</dbReference>
<accession>A0A1N7KSQ1</accession>
<keyword evidence="6" id="KW-0472">Membrane</keyword>
<evidence type="ECO:0000256" key="7">
    <source>
        <dbReference type="RuleBase" id="RU003879"/>
    </source>
</evidence>